<gene>
    <name evidence="8" type="ORF">A3D72_03320</name>
</gene>
<dbReference type="Proteomes" id="UP000176303">
    <property type="component" value="Unassembled WGS sequence"/>
</dbReference>
<dbReference type="PANTHER" id="PTHR32309:SF31">
    <property type="entry name" value="CAPSULAR EXOPOLYSACCHARIDE FAMILY"/>
    <property type="match status" value="1"/>
</dbReference>
<evidence type="ECO:0000256" key="2">
    <source>
        <dbReference type="ARBA" id="ARBA00022475"/>
    </source>
</evidence>
<dbReference type="InterPro" id="IPR050445">
    <property type="entry name" value="Bact_polysacc_biosynth/exp"/>
</dbReference>
<evidence type="ECO:0000256" key="1">
    <source>
        <dbReference type="ARBA" id="ARBA00004651"/>
    </source>
</evidence>
<evidence type="ECO:0000256" key="3">
    <source>
        <dbReference type="ARBA" id="ARBA00022692"/>
    </source>
</evidence>
<reference evidence="8 9" key="1">
    <citation type="journal article" date="2016" name="Nat. Commun.">
        <title>Thousands of microbial genomes shed light on interconnected biogeochemical processes in an aquifer system.</title>
        <authorList>
            <person name="Anantharaman K."/>
            <person name="Brown C.T."/>
            <person name="Hug L.A."/>
            <person name="Sharon I."/>
            <person name="Castelle C.J."/>
            <person name="Probst A.J."/>
            <person name="Thomas B.C."/>
            <person name="Singh A."/>
            <person name="Wilkins M.J."/>
            <person name="Karaoz U."/>
            <person name="Brodie E.L."/>
            <person name="Williams K.H."/>
            <person name="Hubbard S.S."/>
            <person name="Banfield J.F."/>
        </authorList>
    </citation>
    <scope>NUCLEOTIDE SEQUENCE [LARGE SCALE GENOMIC DNA]</scope>
</reference>
<protein>
    <recommendedName>
        <fullName evidence="7">Polysaccharide chain length determinant N-terminal domain-containing protein</fullName>
    </recommendedName>
</protein>
<feature type="transmembrane region" description="Helical" evidence="6">
    <location>
        <begin position="174"/>
        <end position="194"/>
    </location>
</feature>
<proteinExistence type="predicted"/>
<evidence type="ECO:0000259" key="7">
    <source>
        <dbReference type="Pfam" id="PF02706"/>
    </source>
</evidence>
<evidence type="ECO:0000256" key="5">
    <source>
        <dbReference type="ARBA" id="ARBA00023136"/>
    </source>
</evidence>
<accession>A0A1F7U6G3</accession>
<evidence type="ECO:0000256" key="6">
    <source>
        <dbReference type="SAM" id="Phobius"/>
    </source>
</evidence>
<keyword evidence="4 6" id="KW-1133">Transmembrane helix</keyword>
<feature type="transmembrane region" description="Helical" evidence="6">
    <location>
        <begin position="12"/>
        <end position="32"/>
    </location>
</feature>
<sequence>MDQSLRILKRRWRFIALFGVIGLLVSTVATFVQPLRYGSTVRLLVIQKSIFGVDPYTAIKSAERVAQNLSEVLNTTDFFTKVLSEDPSIDQSYFSERASTRRRQWKRMLRTQITAGTGLLTVTILHPAPEEAGKIAQAVSDVFTTRGREYVGGDLEIKLVDAPLASRFPVSPNIPVNLGAGLFVGLLVGLVYALRSAVRTHG</sequence>
<dbReference type="Pfam" id="PF02706">
    <property type="entry name" value="Wzz"/>
    <property type="match status" value="1"/>
</dbReference>
<dbReference type="InterPro" id="IPR003856">
    <property type="entry name" value="LPS_length_determ_N"/>
</dbReference>
<dbReference type="GO" id="GO:0005886">
    <property type="term" value="C:plasma membrane"/>
    <property type="evidence" value="ECO:0007669"/>
    <property type="project" value="UniProtKB-SubCell"/>
</dbReference>
<evidence type="ECO:0000256" key="4">
    <source>
        <dbReference type="ARBA" id="ARBA00022989"/>
    </source>
</evidence>
<keyword evidence="2" id="KW-1003">Cell membrane</keyword>
<evidence type="ECO:0000313" key="9">
    <source>
        <dbReference type="Proteomes" id="UP000176303"/>
    </source>
</evidence>
<comment type="caution">
    <text evidence="8">The sequence shown here is derived from an EMBL/GenBank/DDBJ whole genome shotgun (WGS) entry which is preliminary data.</text>
</comment>
<dbReference type="PANTHER" id="PTHR32309">
    <property type="entry name" value="TYROSINE-PROTEIN KINASE"/>
    <property type="match status" value="1"/>
</dbReference>
<keyword evidence="5 6" id="KW-0472">Membrane</keyword>
<dbReference type="STRING" id="1802391.A3D72_03320"/>
<dbReference type="EMBL" id="MGDZ01000017">
    <property type="protein sequence ID" value="OGL73849.1"/>
    <property type="molecule type" value="Genomic_DNA"/>
</dbReference>
<comment type="subcellular location">
    <subcellularLocation>
        <location evidence="1">Cell membrane</location>
        <topology evidence="1">Multi-pass membrane protein</topology>
    </subcellularLocation>
</comment>
<keyword evidence="3 6" id="KW-0812">Transmembrane</keyword>
<organism evidence="8 9">
    <name type="scientific">Candidatus Uhrbacteria bacterium RIFCSPHIGHO2_02_FULL_57_19</name>
    <dbReference type="NCBI Taxonomy" id="1802391"/>
    <lineage>
        <taxon>Bacteria</taxon>
        <taxon>Candidatus Uhriibacteriota</taxon>
    </lineage>
</organism>
<dbReference type="AlphaFoldDB" id="A0A1F7U6G3"/>
<name>A0A1F7U6G3_9BACT</name>
<feature type="domain" description="Polysaccharide chain length determinant N-terminal" evidence="7">
    <location>
        <begin position="5"/>
        <end position="85"/>
    </location>
</feature>
<evidence type="ECO:0000313" key="8">
    <source>
        <dbReference type="EMBL" id="OGL73849.1"/>
    </source>
</evidence>